<keyword evidence="9" id="KW-0411">Iron-sulfur</keyword>
<dbReference type="GO" id="GO:0008863">
    <property type="term" value="F:formate dehydrogenase (NAD+) activity"/>
    <property type="evidence" value="ECO:0007669"/>
    <property type="project" value="InterPro"/>
</dbReference>
<dbReference type="EMBL" id="AAPJ01000010">
    <property type="protein sequence ID" value="EAS48480.1"/>
    <property type="molecule type" value="Genomic_DNA"/>
</dbReference>
<dbReference type="InterPro" id="IPR041953">
    <property type="entry name" value="YdeP_MopB"/>
</dbReference>
<evidence type="ECO:0000256" key="5">
    <source>
        <dbReference type="ARBA" id="ARBA00022505"/>
    </source>
</evidence>
<dbReference type="InterPro" id="IPR006656">
    <property type="entry name" value="Mopterin_OxRdtase"/>
</dbReference>
<dbReference type="CDD" id="cd02767">
    <property type="entry name" value="MopB_ydeP"/>
    <property type="match status" value="1"/>
</dbReference>
<evidence type="ECO:0000256" key="3">
    <source>
        <dbReference type="ARBA" id="ARBA00010312"/>
    </source>
</evidence>
<gene>
    <name evidence="12" type="ORF">SI859A1_03647</name>
</gene>
<dbReference type="GO" id="GO:1990204">
    <property type="term" value="C:oxidoreductase complex"/>
    <property type="evidence" value="ECO:0007669"/>
    <property type="project" value="UniProtKB-ARBA"/>
</dbReference>
<dbReference type="GO" id="GO:0051539">
    <property type="term" value="F:4 iron, 4 sulfur cluster binding"/>
    <property type="evidence" value="ECO:0007669"/>
    <property type="project" value="UniProtKB-KW"/>
</dbReference>
<dbReference type="GO" id="GO:0016020">
    <property type="term" value="C:membrane"/>
    <property type="evidence" value="ECO:0007669"/>
    <property type="project" value="TreeGrafter"/>
</dbReference>
<proteinExistence type="inferred from homology"/>
<dbReference type="PANTHER" id="PTHR43105:SF4">
    <property type="entry name" value="PROTEIN YDEP"/>
    <property type="match status" value="1"/>
</dbReference>
<dbReference type="PIRSF" id="PIRSF000144">
    <property type="entry name" value="CbbBc"/>
    <property type="match status" value="1"/>
</dbReference>
<dbReference type="Gene3D" id="3.40.228.10">
    <property type="entry name" value="Dimethylsulfoxide Reductase, domain 2"/>
    <property type="match status" value="1"/>
</dbReference>
<dbReference type="SUPFAM" id="SSF50692">
    <property type="entry name" value="ADC-like"/>
    <property type="match status" value="1"/>
</dbReference>
<name>Q1YDX8_AURMS</name>
<dbReference type="Proteomes" id="UP000000321">
    <property type="component" value="Unassembled WGS sequence"/>
</dbReference>
<dbReference type="AlphaFoldDB" id="Q1YDX8"/>
<dbReference type="SUPFAM" id="SSF53706">
    <property type="entry name" value="Formate dehydrogenase/DMSO reductase, domains 1-3"/>
    <property type="match status" value="1"/>
</dbReference>
<evidence type="ECO:0000256" key="9">
    <source>
        <dbReference type="ARBA" id="ARBA00023014"/>
    </source>
</evidence>
<dbReference type="InterPro" id="IPR050123">
    <property type="entry name" value="Prok_molybdopt-oxidoreductase"/>
</dbReference>
<evidence type="ECO:0000259" key="11">
    <source>
        <dbReference type="Pfam" id="PF01568"/>
    </source>
</evidence>
<dbReference type="InterPro" id="IPR009010">
    <property type="entry name" value="Asp_de-COase-like_dom_sf"/>
</dbReference>
<dbReference type="GO" id="GO:0045333">
    <property type="term" value="P:cellular respiration"/>
    <property type="evidence" value="ECO:0007669"/>
    <property type="project" value="UniProtKB-ARBA"/>
</dbReference>
<evidence type="ECO:0000256" key="2">
    <source>
        <dbReference type="ARBA" id="ARBA00001966"/>
    </source>
</evidence>
<dbReference type="Gene3D" id="3.40.50.740">
    <property type="match status" value="1"/>
</dbReference>
<comment type="cofactor">
    <cofactor evidence="1">
        <name>Mo-bis(molybdopterin guanine dinucleotide)</name>
        <dbReference type="ChEBI" id="CHEBI:60539"/>
    </cofactor>
</comment>
<dbReference type="InterPro" id="IPR037951">
    <property type="entry name" value="MopB_CT_YdeP"/>
</dbReference>
<evidence type="ECO:0000313" key="12">
    <source>
        <dbReference type="EMBL" id="EAS48480.1"/>
    </source>
</evidence>
<dbReference type="PROSITE" id="PS51257">
    <property type="entry name" value="PROKAR_LIPOPROTEIN"/>
    <property type="match status" value="1"/>
</dbReference>
<evidence type="ECO:0000259" key="10">
    <source>
        <dbReference type="Pfam" id="PF00384"/>
    </source>
</evidence>
<keyword evidence="7" id="KW-0560">Oxidoreductase</keyword>
<dbReference type="GO" id="GO:0043546">
    <property type="term" value="F:molybdopterin cofactor binding"/>
    <property type="evidence" value="ECO:0007669"/>
    <property type="project" value="InterPro"/>
</dbReference>
<accession>Q1YDX8</accession>
<evidence type="ECO:0000313" key="13">
    <source>
        <dbReference type="Proteomes" id="UP000000321"/>
    </source>
</evidence>
<organism evidence="12 13">
    <name type="scientific">Aurantimonas manganoxydans (strain ATCC BAA-1229 / DSM 21871 / SI85-9A1)</name>
    <dbReference type="NCBI Taxonomy" id="287752"/>
    <lineage>
        <taxon>Bacteria</taxon>
        <taxon>Pseudomonadati</taxon>
        <taxon>Pseudomonadota</taxon>
        <taxon>Alphaproteobacteria</taxon>
        <taxon>Hyphomicrobiales</taxon>
        <taxon>Aurantimonadaceae</taxon>
        <taxon>Aurantimonas</taxon>
    </lineage>
</organism>
<dbReference type="InterPro" id="IPR006657">
    <property type="entry name" value="MoPterin_dinucl-bd_dom"/>
</dbReference>
<protein>
    <submittedName>
        <fullName evidence="12">Molybdopterin oxidoreductase, alpha subunit</fullName>
    </submittedName>
</protein>
<comment type="similarity">
    <text evidence="3">Belongs to the prokaryotic molybdopterin-containing oxidoreductase family.</text>
</comment>
<feature type="domain" description="Molybdopterin dinucleotide-binding" evidence="11">
    <location>
        <begin position="683"/>
        <end position="753"/>
    </location>
</feature>
<comment type="caution">
    <text evidence="12">The sequence shown here is derived from an EMBL/GenBank/DDBJ whole genome shotgun (WGS) entry which is preliminary data.</text>
</comment>
<dbReference type="Pfam" id="PF01568">
    <property type="entry name" value="Molydop_binding"/>
    <property type="match status" value="1"/>
</dbReference>
<keyword evidence="8" id="KW-0408">Iron</keyword>
<evidence type="ECO:0000256" key="1">
    <source>
        <dbReference type="ARBA" id="ARBA00001942"/>
    </source>
</evidence>
<evidence type="ECO:0000256" key="8">
    <source>
        <dbReference type="ARBA" id="ARBA00023004"/>
    </source>
</evidence>
<keyword evidence="5" id="KW-0500">Molybdenum</keyword>
<dbReference type="BioCyc" id="AURANTIMONAS:SI859A1_03647-MONOMER"/>
<keyword evidence="6" id="KW-0479">Metal-binding</keyword>
<sequence>MRACGVDPSGLRFAGSGPWALLTGCMETDMERSENTDNPTIEQYDQPTGGWGSVKSLLSHAKDEGMLASTLWATLQKQNKADGYQCVSCSWAKPAEPHTFEYCENGAKATIWETTPKRCDREFFAKHTVSELLEWTDHDLEKQGRLTTPMRYDRTLDQYVPVKWEDAFREIAAELNAIDPKSAVFYVSGRAALETSHMWQLMARIYGSNNLPDSSNMCHESTSVGLPESIGSPVGTVTLDDFDQCDMMFFFGHNTGTNAPRLLHWVQEARKRGAPVITFNPVLERGLMRFKNPQSPTEMLSPDEGTKMSSDYYQVRGGGDIAAMTGIAKAVFALDDAAQETGRPRVLDVDFIETHCHGFDEFERFVRQADWDEIVRCSGLPRDELEHVGRVYAKAEKVIGNYGMGLTQHRHGIENVQMLVNLLLMRGMMGKPGAGISPIRGHSNVQGQRTVGITEKLKLIPVEKFEEFYGFTVPKEDGLDTIGTCEGILDGSVKAFVALGGNFSRAIPDTARMEDAWRRMRLNVQISTKLNRNHLLTAEINYILPCIGRIERDTQASGPQTVSMEDSTACIHASFGHREPASRELLSEPKIVAELAKALVPGKSTVPWDEWVGDYAKVRDAIERAYPTDFRDFNKRMGTPGGFHRDIGASYREWRTESGKANFLTPDTFDVDPDIDTTSADVLRLITLRSNDQFNTTIYGYDDRLRGVFGTRMVILMNEEDMQRLGLRNDDRVDVQTHTDDGIVRKVEDYRVHAWAMPKGNCGGYYPELNALLPLWHHSKRAHVPAAKSIPVRLTKRGRQAAA</sequence>
<dbReference type="InterPro" id="IPR010046">
    <property type="entry name" value="Mopterin_OxRdtse_a_bac"/>
</dbReference>
<evidence type="ECO:0000256" key="6">
    <source>
        <dbReference type="ARBA" id="ARBA00022723"/>
    </source>
</evidence>
<dbReference type="CDD" id="cd02787">
    <property type="entry name" value="MopB_CT_ydeP"/>
    <property type="match status" value="1"/>
</dbReference>
<dbReference type="Pfam" id="PF00384">
    <property type="entry name" value="Molybdopterin"/>
    <property type="match status" value="1"/>
</dbReference>
<keyword evidence="4" id="KW-0004">4Fe-4S</keyword>
<evidence type="ECO:0000256" key="7">
    <source>
        <dbReference type="ARBA" id="ARBA00023002"/>
    </source>
</evidence>
<dbReference type="GO" id="GO:0030151">
    <property type="term" value="F:molybdenum ion binding"/>
    <property type="evidence" value="ECO:0007669"/>
    <property type="project" value="InterPro"/>
</dbReference>
<dbReference type="Gene3D" id="2.40.40.20">
    <property type="match status" value="1"/>
</dbReference>
<dbReference type="HOGENOM" id="CLU_000422_16_1_5"/>
<keyword evidence="13" id="KW-1185">Reference proteome</keyword>
<dbReference type="NCBIfam" id="TIGR01701">
    <property type="entry name" value="Fdhalpha-like"/>
    <property type="match status" value="1"/>
</dbReference>
<evidence type="ECO:0000256" key="4">
    <source>
        <dbReference type="ARBA" id="ARBA00022485"/>
    </source>
</evidence>
<dbReference type="PANTHER" id="PTHR43105">
    <property type="entry name" value="RESPIRATORY NITRATE REDUCTASE"/>
    <property type="match status" value="1"/>
</dbReference>
<reference evidence="12 13" key="1">
    <citation type="journal article" date="2008" name="Appl. Environ. Microbiol.">
        <title>Genomic insights into Mn(II) oxidation by the marine alphaproteobacterium Aurantimonas sp. strain SI85-9A1.</title>
        <authorList>
            <person name="Dick G.J."/>
            <person name="Podell S."/>
            <person name="Johnson H.A."/>
            <person name="Rivera-Espinoza Y."/>
            <person name="Bernier-Latmani R."/>
            <person name="McCarthy J.K."/>
            <person name="Torpey J.W."/>
            <person name="Clement B.G."/>
            <person name="Gaasterland T."/>
            <person name="Tebo B.M."/>
        </authorList>
    </citation>
    <scope>NUCLEOTIDE SEQUENCE [LARGE SCALE GENOMIC DNA]</scope>
    <source>
        <strain evidence="12 13">SI85-9A1</strain>
    </source>
</reference>
<feature type="domain" description="Molybdopterin oxidoreductase" evidence="10">
    <location>
        <begin position="145"/>
        <end position="529"/>
    </location>
</feature>
<comment type="cofactor">
    <cofactor evidence="2">
        <name>[4Fe-4S] cluster</name>
        <dbReference type="ChEBI" id="CHEBI:49883"/>
    </cofactor>
</comment>